<dbReference type="Pfam" id="PF00012">
    <property type="entry name" value="HSP70"/>
    <property type="match status" value="1"/>
</dbReference>
<gene>
    <name evidence="3" type="ORF">KC19_7G118800</name>
</gene>
<evidence type="ECO:0000256" key="1">
    <source>
        <dbReference type="ARBA" id="ARBA00022741"/>
    </source>
</evidence>
<name>A0A8T0H5D8_CERPU</name>
<evidence type="ECO:0000256" key="2">
    <source>
        <dbReference type="ARBA" id="ARBA00022840"/>
    </source>
</evidence>
<dbReference type="PANTHER" id="PTHR14187:SF5">
    <property type="entry name" value="HEAT SHOCK 70 KDA PROTEIN 12A"/>
    <property type="match status" value="1"/>
</dbReference>
<keyword evidence="2" id="KW-0067">ATP-binding</keyword>
<comment type="caution">
    <text evidence="3">The sequence shown here is derived from an EMBL/GenBank/DDBJ whole genome shotgun (WGS) entry which is preliminary data.</text>
</comment>
<organism evidence="3 4">
    <name type="scientific">Ceratodon purpureus</name>
    <name type="common">Fire moss</name>
    <name type="synonym">Dicranum purpureum</name>
    <dbReference type="NCBI Taxonomy" id="3225"/>
    <lineage>
        <taxon>Eukaryota</taxon>
        <taxon>Viridiplantae</taxon>
        <taxon>Streptophyta</taxon>
        <taxon>Embryophyta</taxon>
        <taxon>Bryophyta</taxon>
        <taxon>Bryophytina</taxon>
        <taxon>Bryopsida</taxon>
        <taxon>Dicranidae</taxon>
        <taxon>Pseudoditrichales</taxon>
        <taxon>Ditrichaceae</taxon>
        <taxon>Ceratodon</taxon>
    </lineage>
</organism>
<keyword evidence="4" id="KW-1185">Reference proteome</keyword>
<dbReference type="Gene3D" id="3.30.420.40">
    <property type="match status" value="2"/>
</dbReference>
<evidence type="ECO:0000313" key="3">
    <source>
        <dbReference type="EMBL" id="KAG0567211.1"/>
    </source>
</evidence>
<sequence>MLCFARGRKMTNSKPRVVVGLDFGTTFSGFAFAHITDPDKVYTFFDYPKSGGSEKPYCKTLTGSYYKNVGGVWQFKSWGYPARAEYARDIQAVRKQRLSGPSNDPLQPSVGTYVVKFKLHLASKDMGASTAQGLPAGLTVNMLIIDYLREMGALVLRTLQDHYGAQFTKQAIQWCVTVPSIWDNAAKAVMKTCMASAGLVDGRDKSRHPLIMVLEPEAASFFCHKVMSDEQVLRVGEKLLVADIGGGTSDIVVQEVVSVGKSGYRVREVTTSSGGLCGGGHVDARFIEFMHRKIGPCLQECINEQPNIYSQLIQAWEHMKANFGDRSTLGESTEINLPSRVVTKWEDYNRRMGIPERDSYDELEISFQEMQSIFDPIIEQNAQLIDHQLKQAGKVKALVVVGGFAGSPYLMDYIRKRFAGKVPQILSPPNPGSAVCQGAVMLALNPDTVLSRVCKKTYGISHYDDYDENLDLPMYRAVIDGVLRCSKRFSIYVRKGDKVDVNSCISKIFYPTYPGQKTLTFPLFSSDMRDPRYTVGEGVRKEGEIAIDISKDMTLETGRKVKVSLFFGGSSMEIKAEAVNFSAGGPRQLELPVEVGFC</sequence>
<dbReference type="Gene3D" id="3.90.640.10">
    <property type="entry name" value="Actin, Chain A, domain 4"/>
    <property type="match status" value="1"/>
</dbReference>
<dbReference type="PANTHER" id="PTHR14187">
    <property type="entry name" value="ALPHA KINASE/ELONGATION FACTOR 2 KINASE"/>
    <property type="match status" value="1"/>
</dbReference>
<reference evidence="3" key="1">
    <citation type="submission" date="2020-06" db="EMBL/GenBank/DDBJ databases">
        <title>WGS assembly of Ceratodon purpureus strain R40.</title>
        <authorList>
            <person name="Carey S.B."/>
            <person name="Jenkins J."/>
            <person name="Shu S."/>
            <person name="Lovell J.T."/>
            <person name="Sreedasyam A."/>
            <person name="Maumus F."/>
            <person name="Tiley G.P."/>
            <person name="Fernandez-Pozo N."/>
            <person name="Barry K."/>
            <person name="Chen C."/>
            <person name="Wang M."/>
            <person name="Lipzen A."/>
            <person name="Daum C."/>
            <person name="Saski C.A."/>
            <person name="Payton A.C."/>
            <person name="Mcbreen J.C."/>
            <person name="Conrad R.E."/>
            <person name="Kollar L.M."/>
            <person name="Olsson S."/>
            <person name="Huttunen S."/>
            <person name="Landis J.B."/>
            <person name="Wickett N.J."/>
            <person name="Johnson M.G."/>
            <person name="Rensing S.A."/>
            <person name="Grimwood J."/>
            <person name="Schmutz J."/>
            <person name="Mcdaniel S.F."/>
        </authorList>
    </citation>
    <scope>NUCLEOTIDE SEQUENCE</scope>
    <source>
        <strain evidence="3">R40</strain>
    </source>
</reference>
<dbReference type="GO" id="GO:0005524">
    <property type="term" value="F:ATP binding"/>
    <property type="evidence" value="ECO:0007669"/>
    <property type="project" value="UniProtKB-KW"/>
</dbReference>
<dbReference type="InterPro" id="IPR043129">
    <property type="entry name" value="ATPase_NBD"/>
</dbReference>
<dbReference type="AlphaFoldDB" id="A0A8T0H5D8"/>
<protein>
    <submittedName>
        <fullName evidence="3">Uncharacterized protein</fullName>
    </submittedName>
</protein>
<dbReference type="CDD" id="cd10229">
    <property type="entry name" value="ASKHA_NBD_HSP70_HSPA12"/>
    <property type="match status" value="1"/>
</dbReference>
<keyword evidence="1" id="KW-0547">Nucleotide-binding</keyword>
<dbReference type="InterPro" id="IPR013126">
    <property type="entry name" value="Hsp_70_fam"/>
</dbReference>
<dbReference type="SUPFAM" id="SSF53067">
    <property type="entry name" value="Actin-like ATPase domain"/>
    <property type="match status" value="2"/>
</dbReference>
<proteinExistence type="predicted"/>
<accession>A0A8T0H5D8</accession>
<dbReference type="EMBL" id="CM026428">
    <property type="protein sequence ID" value="KAG0567211.1"/>
    <property type="molecule type" value="Genomic_DNA"/>
</dbReference>
<evidence type="ECO:0000313" key="4">
    <source>
        <dbReference type="Proteomes" id="UP000822688"/>
    </source>
</evidence>
<dbReference type="GO" id="GO:0140662">
    <property type="term" value="F:ATP-dependent protein folding chaperone"/>
    <property type="evidence" value="ECO:0007669"/>
    <property type="project" value="InterPro"/>
</dbReference>
<dbReference type="Proteomes" id="UP000822688">
    <property type="component" value="Chromosome 7"/>
</dbReference>